<keyword evidence="2" id="KW-0812">Transmembrane</keyword>
<evidence type="ECO:0000256" key="2">
    <source>
        <dbReference type="SAM" id="Phobius"/>
    </source>
</evidence>
<proteinExistence type="predicted"/>
<dbReference type="EMBL" id="JAHQCW010000020">
    <property type="protein sequence ID" value="MBU9737386.1"/>
    <property type="molecule type" value="Genomic_DNA"/>
</dbReference>
<evidence type="ECO:0000313" key="5">
    <source>
        <dbReference type="Proteomes" id="UP000712157"/>
    </source>
</evidence>
<feature type="chain" id="PRO_5037947188" description="MucBP domain-containing protein" evidence="3">
    <location>
        <begin position="33"/>
        <end position="349"/>
    </location>
</feature>
<protein>
    <recommendedName>
        <fullName evidence="6">MucBP domain-containing protein</fullName>
    </recommendedName>
</protein>
<keyword evidence="3" id="KW-0732">Signal</keyword>
<evidence type="ECO:0000256" key="1">
    <source>
        <dbReference type="SAM" id="MobiDB-lite"/>
    </source>
</evidence>
<evidence type="ECO:0000256" key="3">
    <source>
        <dbReference type="SAM" id="SignalP"/>
    </source>
</evidence>
<dbReference type="Proteomes" id="UP000712157">
    <property type="component" value="Unassembled WGS sequence"/>
</dbReference>
<accession>A0A949NEM5</accession>
<organism evidence="4 5">
    <name type="scientific">Diplocloster agilis</name>
    <dbReference type="NCBI Taxonomy" id="2850323"/>
    <lineage>
        <taxon>Bacteria</taxon>
        <taxon>Bacillati</taxon>
        <taxon>Bacillota</taxon>
        <taxon>Clostridia</taxon>
        <taxon>Lachnospirales</taxon>
        <taxon>Lachnospiraceae</taxon>
        <taxon>Diplocloster</taxon>
    </lineage>
</organism>
<gene>
    <name evidence="4" type="ORF">KTH89_12620</name>
</gene>
<reference evidence="4" key="1">
    <citation type="submission" date="2021-06" db="EMBL/GenBank/DDBJ databases">
        <title>Description of novel taxa of the family Lachnospiraceae.</title>
        <authorList>
            <person name="Chaplin A.V."/>
            <person name="Sokolova S.R."/>
            <person name="Pikina A.P."/>
            <person name="Korzhanova M."/>
            <person name="Belova V."/>
            <person name="Korostin D."/>
            <person name="Efimov B.A."/>
        </authorList>
    </citation>
    <scope>NUCLEOTIDE SEQUENCE</scope>
    <source>
        <strain evidence="4">ASD5720</strain>
    </source>
</reference>
<sequence>MKKTAKSLFRMAIITCLGICLTLSAAPMTVRADENQTVENTYTVTYRPGNIARFRDSLYDEYVGQYTSGAVTRSQATGSIKITVPAGAPYPRVPNAGDVEFDAAYEGKYYLDTASWPTQQTVTENGDYVADYIALVDSVEYTVRFVDASSGEDVAPPVISMGNKNTKITYTARNIEGYQYDSYVKEMTLGSTGTENIMKFQYTSTTGPNVIIEEIPGRTITDYDYVQGPGTDVYENVAVPAANGNPGGGGAGNAAPEGEDTTTIPEEEVPLGDGTQDSDNEGAVGDEADGGLTEIPEEEVPLGSGEETPGNVSPLLLGGIFAAVVVLGGTAFLLVRRKNRMNHNTSDNE</sequence>
<feature type="signal peptide" evidence="3">
    <location>
        <begin position="1"/>
        <end position="32"/>
    </location>
</feature>
<comment type="caution">
    <text evidence="4">The sequence shown here is derived from an EMBL/GenBank/DDBJ whole genome shotgun (WGS) entry which is preliminary data.</text>
</comment>
<feature type="region of interest" description="Disordered" evidence="1">
    <location>
        <begin position="238"/>
        <end position="291"/>
    </location>
</feature>
<evidence type="ECO:0008006" key="6">
    <source>
        <dbReference type="Google" id="ProtNLM"/>
    </source>
</evidence>
<keyword evidence="2" id="KW-0472">Membrane</keyword>
<keyword evidence="5" id="KW-1185">Reference proteome</keyword>
<feature type="transmembrane region" description="Helical" evidence="2">
    <location>
        <begin position="315"/>
        <end position="335"/>
    </location>
</feature>
<dbReference type="AlphaFoldDB" id="A0A949NEM5"/>
<name>A0A949NEM5_9FIRM</name>
<keyword evidence="2" id="KW-1133">Transmembrane helix</keyword>
<dbReference type="RefSeq" id="WP_238721954.1">
    <property type="nucleotide sequence ID" value="NZ_JAHQCW010000020.1"/>
</dbReference>
<feature type="compositionally biased region" description="Acidic residues" evidence="1">
    <location>
        <begin position="257"/>
        <end position="291"/>
    </location>
</feature>
<evidence type="ECO:0000313" key="4">
    <source>
        <dbReference type="EMBL" id="MBU9737386.1"/>
    </source>
</evidence>